<dbReference type="InterPro" id="IPR036691">
    <property type="entry name" value="Endo/exonu/phosph_ase_sf"/>
</dbReference>
<keyword evidence="4" id="KW-1185">Reference proteome</keyword>
<dbReference type="Proteomes" id="UP000006882">
    <property type="component" value="Chromosome G7"/>
</dbReference>
<dbReference type="InterPro" id="IPR000477">
    <property type="entry name" value="RT_dom"/>
</dbReference>
<dbReference type="Pfam" id="PF03372">
    <property type="entry name" value="Exo_endo_phos"/>
    <property type="match status" value="1"/>
</dbReference>
<proteinExistence type="predicted"/>
<dbReference type="Gramene" id="ONH94854">
    <property type="protein sequence ID" value="ONH94854"/>
    <property type="gene ID" value="PRUPE_7G035400"/>
</dbReference>
<dbReference type="Gene3D" id="3.60.10.10">
    <property type="entry name" value="Endonuclease/exonuclease/phosphatase"/>
    <property type="match status" value="1"/>
</dbReference>
<evidence type="ECO:0000313" key="3">
    <source>
        <dbReference type="EMBL" id="ONH94854.1"/>
    </source>
</evidence>
<name>M5VU59_PRUPE</name>
<protein>
    <submittedName>
        <fullName evidence="3">Uncharacterized protein</fullName>
    </submittedName>
</protein>
<dbReference type="eggNOG" id="KOG1075">
    <property type="taxonomic scope" value="Eukaryota"/>
</dbReference>
<sequence>MPDLIFLAETRMTTIQMGSFVTKLGSGGAVCVPRDGLSGGLCMLWKQGLSVQLISSSVEHIDVLVTYPTSQVIRVTGFYSHPKPSQRRHSWELLRRLSYITTAPWLCCGDLNEVLSFDEKSSNRPHSESQIEDFKLVVLDCKLLSFDYVGHPFTWTNNRKNEHNVQAHLDRGFGNHVVSFNYTLIALIPKIASPTRVTEYRLISLCNILYKIISMTIANRLKKALPHVILEFQSAFITDLIILDNVRRGKARSCKLVLKLDMAKAYDQVEWPFLDRMMRTMEFPTRFVNLIMGCITIASYSVLL</sequence>
<dbReference type="PANTHER" id="PTHR31635:SF196">
    <property type="entry name" value="REVERSE TRANSCRIPTASE DOMAIN-CONTAINING PROTEIN-RELATED"/>
    <property type="match status" value="1"/>
</dbReference>
<dbReference type="HOGENOM" id="CLU_916441_0_0_1"/>
<feature type="domain" description="Reverse transcriptase" evidence="1">
    <location>
        <begin position="197"/>
        <end position="291"/>
    </location>
</feature>
<dbReference type="EMBL" id="CM007657">
    <property type="protein sequence ID" value="ONH94854.1"/>
    <property type="molecule type" value="Genomic_DNA"/>
</dbReference>
<gene>
    <name evidence="3" type="ORF">PRUPE_7G035400</name>
</gene>
<dbReference type="PANTHER" id="PTHR31635">
    <property type="entry name" value="REVERSE TRANSCRIPTASE DOMAIN-CONTAINING PROTEIN-RELATED"/>
    <property type="match status" value="1"/>
</dbReference>
<dbReference type="SUPFAM" id="SSF56219">
    <property type="entry name" value="DNase I-like"/>
    <property type="match status" value="1"/>
</dbReference>
<dbReference type="InterPro" id="IPR005135">
    <property type="entry name" value="Endo/exonuclease/phosphatase"/>
</dbReference>
<accession>M5VU59</accession>
<evidence type="ECO:0000313" key="4">
    <source>
        <dbReference type="Proteomes" id="UP000006882"/>
    </source>
</evidence>
<dbReference type="AlphaFoldDB" id="M5VU59"/>
<evidence type="ECO:0000259" key="2">
    <source>
        <dbReference type="Pfam" id="PF03372"/>
    </source>
</evidence>
<organism evidence="3 4">
    <name type="scientific">Prunus persica</name>
    <name type="common">Peach</name>
    <name type="synonym">Amygdalus persica</name>
    <dbReference type="NCBI Taxonomy" id="3760"/>
    <lineage>
        <taxon>Eukaryota</taxon>
        <taxon>Viridiplantae</taxon>
        <taxon>Streptophyta</taxon>
        <taxon>Embryophyta</taxon>
        <taxon>Tracheophyta</taxon>
        <taxon>Spermatophyta</taxon>
        <taxon>Magnoliopsida</taxon>
        <taxon>eudicotyledons</taxon>
        <taxon>Gunneridae</taxon>
        <taxon>Pentapetalae</taxon>
        <taxon>rosids</taxon>
        <taxon>fabids</taxon>
        <taxon>Rosales</taxon>
        <taxon>Rosaceae</taxon>
        <taxon>Amygdaloideae</taxon>
        <taxon>Amygdaleae</taxon>
        <taxon>Prunus</taxon>
    </lineage>
</organism>
<dbReference type="OMA" id="IMGCITI"/>
<dbReference type="Pfam" id="PF00078">
    <property type="entry name" value="RVT_1"/>
    <property type="match status" value="1"/>
</dbReference>
<evidence type="ECO:0000259" key="1">
    <source>
        <dbReference type="Pfam" id="PF00078"/>
    </source>
</evidence>
<dbReference type="GO" id="GO:0003824">
    <property type="term" value="F:catalytic activity"/>
    <property type="evidence" value="ECO:0007669"/>
    <property type="project" value="InterPro"/>
</dbReference>
<reference evidence="3 4" key="1">
    <citation type="journal article" date="2013" name="Nat. Genet.">
        <title>The high-quality draft genome of peach (Prunus persica) identifies unique patterns of genetic diversity, domestication and genome evolution.</title>
        <authorList>
            <consortium name="International Peach Genome Initiative"/>
            <person name="Verde I."/>
            <person name="Abbott A.G."/>
            <person name="Scalabrin S."/>
            <person name="Jung S."/>
            <person name="Shu S."/>
            <person name="Marroni F."/>
            <person name="Zhebentyayeva T."/>
            <person name="Dettori M.T."/>
            <person name="Grimwood J."/>
            <person name="Cattonaro F."/>
            <person name="Zuccolo A."/>
            <person name="Rossini L."/>
            <person name="Jenkins J."/>
            <person name="Vendramin E."/>
            <person name="Meisel L.A."/>
            <person name="Decroocq V."/>
            <person name="Sosinski B."/>
            <person name="Prochnik S."/>
            <person name="Mitros T."/>
            <person name="Policriti A."/>
            <person name="Cipriani G."/>
            <person name="Dondini L."/>
            <person name="Ficklin S."/>
            <person name="Goodstein D.M."/>
            <person name="Xuan P."/>
            <person name="Del Fabbro C."/>
            <person name="Aramini V."/>
            <person name="Copetti D."/>
            <person name="Gonzalez S."/>
            <person name="Horner D.S."/>
            <person name="Falchi R."/>
            <person name="Lucas S."/>
            <person name="Mica E."/>
            <person name="Maldonado J."/>
            <person name="Lazzari B."/>
            <person name="Bielenberg D."/>
            <person name="Pirona R."/>
            <person name="Miculan M."/>
            <person name="Barakat A."/>
            <person name="Testolin R."/>
            <person name="Stella A."/>
            <person name="Tartarini S."/>
            <person name="Tonutti P."/>
            <person name="Arus P."/>
            <person name="Orellana A."/>
            <person name="Wells C."/>
            <person name="Main D."/>
            <person name="Vizzotto G."/>
            <person name="Silva H."/>
            <person name="Salamini F."/>
            <person name="Schmutz J."/>
            <person name="Morgante M."/>
            <person name="Rokhsar D.S."/>
        </authorList>
    </citation>
    <scope>NUCLEOTIDE SEQUENCE [LARGE SCALE GENOMIC DNA]</scope>
    <source>
        <strain evidence="4">cv. Nemared</strain>
    </source>
</reference>
<feature type="domain" description="Endonuclease/exonuclease/phosphatase" evidence="2">
    <location>
        <begin position="2"/>
        <end position="156"/>
    </location>
</feature>